<evidence type="ECO:0000313" key="3">
    <source>
        <dbReference type="Proteomes" id="UP000827284"/>
    </source>
</evidence>
<accession>A0A9P3M338</accession>
<comment type="caution">
    <text evidence="2">The sequence shown here is derived from an EMBL/GenBank/DDBJ whole genome shotgun (WGS) entry which is preliminary data.</text>
</comment>
<sequence length="158" mass="17563">MMSMRTSSLASGDTRILFPRWRSASQSPLNKVGSALELKDPTADIWKFFEAQNQHLRPATSLTSYSNTVPQLHAEQPFPEMYRAHSPPSRPLHASAGHRCWVEGYPRGYRPLPHDQQYQRQGCGSLATRITGPVLQEASALPRKGREYQSDDVGSGAG</sequence>
<protein>
    <submittedName>
        <fullName evidence="2">Uncharacterized protein</fullName>
    </submittedName>
</protein>
<name>A0A9P3M338_9FUNG</name>
<feature type="region of interest" description="Disordered" evidence="1">
    <location>
        <begin position="134"/>
        <end position="158"/>
    </location>
</feature>
<gene>
    <name evidence="2" type="ORF">EMPS_11631</name>
</gene>
<evidence type="ECO:0000313" key="2">
    <source>
        <dbReference type="EMBL" id="GJJ79270.1"/>
    </source>
</evidence>
<reference evidence="2" key="2">
    <citation type="journal article" date="2022" name="Microbiol. Resour. Announc.">
        <title>Whole-Genome Sequence of Entomortierella parvispora E1425, a Mucoromycotan Fungus Associated with Burkholderiaceae-Related Endosymbiotic Bacteria.</title>
        <authorList>
            <person name="Herlambang A."/>
            <person name="Guo Y."/>
            <person name="Takashima Y."/>
            <person name="Narisawa K."/>
            <person name="Ohta H."/>
            <person name="Nishizawa T."/>
        </authorList>
    </citation>
    <scope>NUCLEOTIDE SEQUENCE</scope>
    <source>
        <strain evidence="2">E1425</strain>
    </source>
</reference>
<reference evidence="2" key="1">
    <citation type="submission" date="2021-11" db="EMBL/GenBank/DDBJ databases">
        <authorList>
            <person name="Herlambang A."/>
            <person name="Guo Y."/>
            <person name="Takashima Y."/>
            <person name="Nishizawa T."/>
        </authorList>
    </citation>
    <scope>NUCLEOTIDE SEQUENCE</scope>
    <source>
        <strain evidence="2">E1425</strain>
    </source>
</reference>
<dbReference type="AlphaFoldDB" id="A0A9P3M338"/>
<organism evidence="2 3">
    <name type="scientific">Entomortierella parvispora</name>
    <dbReference type="NCBI Taxonomy" id="205924"/>
    <lineage>
        <taxon>Eukaryota</taxon>
        <taxon>Fungi</taxon>
        <taxon>Fungi incertae sedis</taxon>
        <taxon>Mucoromycota</taxon>
        <taxon>Mortierellomycotina</taxon>
        <taxon>Mortierellomycetes</taxon>
        <taxon>Mortierellales</taxon>
        <taxon>Mortierellaceae</taxon>
        <taxon>Entomortierella</taxon>
    </lineage>
</organism>
<dbReference type="Proteomes" id="UP000827284">
    <property type="component" value="Unassembled WGS sequence"/>
</dbReference>
<keyword evidence="3" id="KW-1185">Reference proteome</keyword>
<dbReference type="EMBL" id="BQFW01000018">
    <property type="protein sequence ID" value="GJJ79270.1"/>
    <property type="molecule type" value="Genomic_DNA"/>
</dbReference>
<evidence type="ECO:0000256" key="1">
    <source>
        <dbReference type="SAM" id="MobiDB-lite"/>
    </source>
</evidence>
<proteinExistence type="predicted"/>